<name>A0A0M6Y1J5_9HYPH</name>
<gene>
    <name evidence="2" type="ORF">LAL4801_01998</name>
</gene>
<feature type="region of interest" description="Disordered" evidence="1">
    <location>
        <begin position="51"/>
        <end position="84"/>
    </location>
</feature>
<dbReference type="AlphaFoldDB" id="A0A0M6Y1J5"/>
<evidence type="ECO:0000256" key="1">
    <source>
        <dbReference type="SAM" id="MobiDB-lite"/>
    </source>
</evidence>
<dbReference type="Proteomes" id="UP000048926">
    <property type="component" value="Unassembled WGS sequence"/>
</dbReference>
<dbReference type="EMBL" id="CXST01000001">
    <property type="protein sequence ID" value="CTQ43558.1"/>
    <property type="molecule type" value="Genomic_DNA"/>
</dbReference>
<dbReference type="RefSeq" id="WP_235814887.1">
    <property type="nucleotide sequence ID" value="NZ_CXST01000001.1"/>
</dbReference>
<evidence type="ECO:0000313" key="3">
    <source>
        <dbReference type="Proteomes" id="UP000048926"/>
    </source>
</evidence>
<evidence type="ECO:0000313" key="2">
    <source>
        <dbReference type="EMBL" id="CTQ43558.1"/>
    </source>
</evidence>
<reference evidence="3" key="1">
    <citation type="submission" date="2015-07" db="EMBL/GenBank/DDBJ databases">
        <authorList>
            <person name="Rodrigo-Torres Lidia"/>
            <person name="Arahal R.David."/>
        </authorList>
    </citation>
    <scope>NUCLEOTIDE SEQUENCE [LARGE SCALE GENOMIC DNA]</scope>
    <source>
        <strain evidence="3">CECT 4801</strain>
    </source>
</reference>
<evidence type="ECO:0008006" key="4">
    <source>
        <dbReference type="Google" id="ProtNLM"/>
    </source>
</evidence>
<proteinExistence type="predicted"/>
<dbReference type="STRING" id="187304.B0E33_19975"/>
<sequence>MTIANGEKWIDKETKGLSEAAMDIDLTLSADTIRLLAQKARAVASSLQDTFEDGHEGDVEFDADSLEQSHGHDGLAEEENDDLSDEELRELIEDLNVDEAAELVAISWIGRGDFEAEDFQQAVDEARDRAAGSTATYLLGMPLLADHLEAGLDALDL</sequence>
<keyword evidence="3" id="KW-1185">Reference proteome</keyword>
<dbReference type="InterPro" id="IPR022254">
    <property type="entry name" value="DUF3775"/>
</dbReference>
<protein>
    <recommendedName>
        <fullName evidence="4">DUF3775 domain-containing protein</fullName>
    </recommendedName>
</protein>
<accession>A0A0M6Y1J5</accession>
<organism evidence="2 3">
    <name type="scientific">Roseibium aggregatum</name>
    <dbReference type="NCBI Taxonomy" id="187304"/>
    <lineage>
        <taxon>Bacteria</taxon>
        <taxon>Pseudomonadati</taxon>
        <taxon>Pseudomonadota</taxon>
        <taxon>Alphaproteobacteria</taxon>
        <taxon>Hyphomicrobiales</taxon>
        <taxon>Stappiaceae</taxon>
        <taxon>Roseibium</taxon>
    </lineage>
</organism>
<dbReference type="Pfam" id="PF12616">
    <property type="entry name" value="DUF3775"/>
    <property type="match status" value="1"/>
</dbReference>